<evidence type="ECO:0008006" key="3">
    <source>
        <dbReference type="Google" id="ProtNLM"/>
    </source>
</evidence>
<dbReference type="AlphaFoldDB" id="A0A165ZWG7"/>
<accession>A0A165ZWG7</accession>
<dbReference type="OrthoDB" id="4791458at2759"/>
<dbReference type="Pfam" id="PF07367">
    <property type="entry name" value="FB_lectin"/>
    <property type="match status" value="1"/>
</dbReference>
<protein>
    <recommendedName>
        <fullName evidence="3">Lectin</fullName>
    </recommendedName>
</protein>
<dbReference type="Proteomes" id="UP000076532">
    <property type="component" value="Unassembled WGS sequence"/>
</dbReference>
<gene>
    <name evidence="1" type="ORF">FIBSPDRAFT_197002</name>
</gene>
<dbReference type="SUPFAM" id="SSF63724">
    <property type="entry name" value="Cytolysin/lectin"/>
    <property type="match status" value="1"/>
</dbReference>
<reference evidence="1 2" key="1">
    <citation type="journal article" date="2016" name="Mol. Biol. Evol.">
        <title>Comparative Genomics of Early-Diverging Mushroom-Forming Fungi Provides Insights into the Origins of Lignocellulose Decay Capabilities.</title>
        <authorList>
            <person name="Nagy L.G."/>
            <person name="Riley R."/>
            <person name="Tritt A."/>
            <person name="Adam C."/>
            <person name="Daum C."/>
            <person name="Floudas D."/>
            <person name="Sun H."/>
            <person name="Yadav J.S."/>
            <person name="Pangilinan J."/>
            <person name="Larsson K.H."/>
            <person name="Matsuura K."/>
            <person name="Barry K."/>
            <person name="Labutti K."/>
            <person name="Kuo R."/>
            <person name="Ohm R.A."/>
            <person name="Bhattacharya S.S."/>
            <person name="Shirouzu T."/>
            <person name="Yoshinaga Y."/>
            <person name="Martin F.M."/>
            <person name="Grigoriev I.V."/>
            <person name="Hibbett D.S."/>
        </authorList>
    </citation>
    <scope>NUCLEOTIDE SEQUENCE [LARGE SCALE GENOMIC DNA]</scope>
    <source>
        <strain evidence="1 2">CBS 109695</strain>
    </source>
</reference>
<name>A0A165ZWG7_9AGAM</name>
<dbReference type="InterPro" id="IPR009960">
    <property type="entry name" value="Fruit_body_lectin_fun"/>
</dbReference>
<dbReference type="EMBL" id="KV417670">
    <property type="protein sequence ID" value="KZP11004.1"/>
    <property type="molecule type" value="Genomic_DNA"/>
</dbReference>
<dbReference type="STRING" id="436010.A0A165ZWG7"/>
<dbReference type="InterPro" id="IPR015926">
    <property type="entry name" value="Cytolysin/lectin"/>
</dbReference>
<dbReference type="Gene3D" id="2.60.270.20">
    <property type="entry name" value="Cytolysin/lectin"/>
    <property type="match status" value="1"/>
</dbReference>
<organism evidence="1 2">
    <name type="scientific">Athelia psychrophila</name>
    <dbReference type="NCBI Taxonomy" id="1759441"/>
    <lineage>
        <taxon>Eukaryota</taxon>
        <taxon>Fungi</taxon>
        <taxon>Dikarya</taxon>
        <taxon>Basidiomycota</taxon>
        <taxon>Agaricomycotina</taxon>
        <taxon>Agaricomycetes</taxon>
        <taxon>Agaricomycetidae</taxon>
        <taxon>Atheliales</taxon>
        <taxon>Atheliaceae</taxon>
        <taxon>Athelia</taxon>
    </lineage>
</organism>
<evidence type="ECO:0000313" key="2">
    <source>
        <dbReference type="Proteomes" id="UP000076532"/>
    </source>
</evidence>
<proteinExistence type="predicted"/>
<keyword evidence="2" id="KW-1185">Reference proteome</keyword>
<sequence length="174" mass="19964">MLRIISPSTLDQWHLVKQLCSTMWKKALGLVWKTRRMSYKIAIRVFQTNPNAFFHIVEHSCFTKCHWSKVDGEMILNMDNSGTSGTLRLLSDTGENFVVVLGVHNYKRWCDIVPDLKNDTGASLNPEYYDGGHRASQREKQRSSFQLDNAKGRKCEIKFIKDDGKDLQANLIIG</sequence>
<evidence type="ECO:0000313" key="1">
    <source>
        <dbReference type="EMBL" id="KZP11004.1"/>
    </source>
</evidence>